<name>A0A7W8BU78_9ACTN</name>
<gene>
    <name evidence="1" type="ORF">FHS32_004993</name>
</gene>
<proteinExistence type="predicted"/>
<protein>
    <submittedName>
        <fullName evidence="1">Uncharacterized protein</fullName>
    </submittedName>
</protein>
<reference evidence="1 2" key="1">
    <citation type="submission" date="2020-08" db="EMBL/GenBank/DDBJ databases">
        <title>Genomic Encyclopedia of Type Strains, Phase III (KMG-III): the genomes of soil and plant-associated and newly described type strains.</title>
        <authorList>
            <person name="Whitman W."/>
        </authorList>
    </citation>
    <scope>NUCLEOTIDE SEQUENCE [LARGE SCALE GENOMIC DNA]</scope>
    <source>
        <strain evidence="1 2">CECT 3226</strain>
    </source>
</reference>
<organism evidence="1 2">
    <name type="scientific">Streptomyces griseoloalbus</name>
    <dbReference type="NCBI Taxonomy" id="67303"/>
    <lineage>
        <taxon>Bacteria</taxon>
        <taxon>Bacillati</taxon>
        <taxon>Actinomycetota</taxon>
        <taxon>Actinomycetes</taxon>
        <taxon>Kitasatosporales</taxon>
        <taxon>Streptomycetaceae</taxon>
        <taxon>Streptomyces</taxon>
    </lineage>
</organism>
<accession>A0A7W8BU78</accession>
<sequence length="46" mass="5191">MDPAENEAPGHPWFPVARVAELHNGVAGPVRRDHFRRLRLSLTMSV</sequence>
<dbReference type="EMBL" id="JACHJE010000012">
    <property type="protein sequence ID" value="MBB5128218.1"/>
    <property type="molecule type" value="Genomic_DNA"/>
</dbReference>
<dbReference type="AlphaFoldDB" id="A0A7W8BU78"/>
<evidence type="ECO:0000313" key="1">
    <source>
        <dbReference type="EMBL" id="MBB5128218.1"/>
    </source>
</evidence>
<dbReference type="Proteomes" id="UP000568022">
    <property type="component" value="Unassembled WGS sequence"/>
</dbReference>
<comment type="caution">
    <text evidence="1">The sequence shown here is derived from an EMBL/GenBank/DDBJ whole genome shotgun (WGS) entry which is preliminary data.</text>
</comment>
<keyword evidence="2" id="KW-1185">Reference proteome</keyword>
<evidence type="ECO:0000313" key="2">
    <source>
        <dbReference type="Proteomes" id="UP000568022"/>
    </source>
</evidence>